<feature type="domain" description="FLYWCH-type" evidence="4">
    <location>
        <begin position="14"/>
        <end position="64"/>
    </location>
</feature>
<evidence type="ECO:0000256" key="1">
    <source>
        <dbReference type="ARBA" id="ARBA00022723"/>
    </source>
</evidence>
<name>A0AAU9TI04_EUPED</name>
<accession>A0AAU9TI04</accession>
<dbReference type="Pfam" id="PF04500">
    <property type="entry name" value="FLYWCH"/>
    <property type="match status" value="1"/>
</dbReference>
<keyword evidence="3" id="KW-0862">Zinc</keyword>
<keyword evidence="2" id="KW-0863">Zinc-finger</keyword>
<dbReference type="EMBL" id="CAKOGL010000004">
    <property type="protein sequence ID" value="CAH2085752.1"/>
    <property type="molecule type" value="Genomic_DNA"/>
</dbReference>
<evidence type="ECO:0000256" key="2">
    <source>
        <dbReference type="ARBA" id="ARBA00022771"/>
    </source>
</evidence>
<dbReference type="Proteomes" id="UP001153954">
    <property type="component" value="Unassembled WGS sequence"/>
</dbReference>
<reference evidence="5" key="1">
    <citation type="submission" date="2022-03" db="EMBL/GenBank/DDBJ databases">
        <authorList>
            <person name="Tunstrom K."/>
        </authorList>
    </citation>
    <scope>NUCLEOTIDE SEQUENCE</scope>
</reference>
<dbReference type="Gene3D" id="2.20.25.240">
    <property type="match status" value="1"/>
</dbReference>
<proteinExistence type="predicted"/>
<evidence type="ECO:0000313" key="6">
    <source>
        <dbReference type="Proteomes" id="UP001153954"/>
    </source>
</evidence>
<keyword evidence="6" id="KW-1185">Reference proteome</keyword>
<comment type="caution">
    <text evidence="5">The sequence shown here is derived from an EMBL/GenBank/DDBJ whole genome shotgun (WGS) entry which is preliminary data.</text>
</comment>
<evidence type="ECO:0000313" key="5">
    <source>
        <dbReference type="EMBL" id="CAH2085752.1"/>
    </source>
</evidence>
<dbReference type="GO" id="GO:0008270">
    <property type="term" value="F:zinc ion binding"/>
    <property type="evidence" value="ECO:0007669"/>
    <property type="project" value="UniProtKB-KW"/>
</dbReference>
<evidence type="ECO:0000256" key="3">
    <source>
        <dbReference type="ARBA" id="ARBA00022833"/>
    </source>
</evidence>
<evidence type="ECO:0000259" key="4">
    <source>
        <dbReference type="Pfam" id="PF04500"/>
    </source>
</evidence>
<dbReference type="AlphaFoldDB" id="A0AAU9TI04"/>
<gene>
    <name evidence="5" type="ORF">EEDITHA_LOCUS2197</name>
</gene>
<organism evidence="5 6">
    <name type="scientific">Euphydryas editha</name>
    <name type="common">Edith's checkerspot</name>
    <dbReference type="NCBI Taxonomy" id="104508"/>
    <lineage>
        <taxon>Eukaryota</taxon>
        <taxon>Metazoa</taxon>
        <taxon>Ecdysozoa</taxon>
        <taxon>Arthropoda</taxon>
        <taxon>Hexapoda</taxon>
        <taxon>Insecta</taxon>
        <taxon>Pterygota</taxon>
        <taxon>Neoptera</taxon>
        <taxon>Endopterygota</taxon>
        <taxon>Lepidoptera</taxon>
        <taxon>Glossata</taxon>
        <taxon>Ditrysia</taxon>
        <taxon>Papilionoidea</taxon>
        <taxon>Nymphalidae</taxon>
        <taxon>Nymphalinae</taxon>
        <taxon>Euphydryas</taxon>
    </lineage>
</organism>
<dbReference type="InterPro" id="IPR007588">
    <property type="entry name" value="Znf_FLYWCH"/>
</dbReference>
<keyword evidence="1" id="KW-0479">Metal-binding</keyword>
<sequence>MIWKDFEIINLPGKRTLLMFNGYTFAQTTKRHWYCSKRFKGCQARVFLSVDELNIVYCDVYHNHDPPVYRKAPDGCYLKIKS</sequence>
<protein>
    <recommendedName>
        <fullName evidence="4">FLYWCH-type domain-containing protein</fullName>
    </recommendedName>
</protein>